<dbReference type="Gene3D" id="3.30.160.660">
    <property type="match status" value="1"/>
</dbReference>
<organism evidence="3 4">
    <name type="scientific">Bradyrhizobium lablabi</name>
    <dbReference type="NCBI Taxonomy" id="722472"/>
    <lineage>
        <taxon>Bacteria</taxon>
        <taxon>Pseudomonadati</taxon>
        <taxon>Pseudomonadota</taxon>
        <taxon>Alphaproteobacteria</taxon>
        <taxon>Hyphomicrobiales</taxon>
        <taxon>Nitrobacteraceae</taxon>
        <taxon>Bradyrhizobium</taxon>
    </lineage>
</organism>
<evidence type="ECO:0000313" key="4">
    <source>
        <dbReference type="Proteomes" id="UP000183208"/>
    </source>
</evidence>
<accession>A0A1M7DST3</accession>
<evidence type="ECO:0000256" key="1">
    <source>
        <dbReference type="SAM" id="MobiDB-lite"/>
    </source>
</evidence>
<dbReference type="PANTHER" id="PTHR37809:SF1">
    <property type="entry name" value="RIBOSOMAL PROTEIN S12 METHYLTHIOTRANSFERASE ACCESSORY FACTOR YCAO"/>
    <property type="match status" value="1"/>
</dbReference>
<dbReference type="GO" id="GO:0016740">
    <property type="term" value="F:transferase activity"/>
    <property type="evidence" value="ECO:0007669"/>
    <property type="project" value="UniProtKB-KW"/>
</dbReference>
<dbReference type="Proteomes" id="UP000183208">
    <property type="component" value="Unassembled WGS sequence"/>
</dbReference>
<keyword evidence="3" id="KW-0808">Transferase</keyword>
<dbReference type="PANTHER" id="PTHR37809">
    <property type="entry name" value="RIBOSOMAL PROTEIN S12 METHYLTHIOTRANSFERASE ACCESSORY FACTOR YCAO"/>
    <property type="match status" value="1"/>
</dbReference>
<gene>
    <name evidence="3" type="ORF">SAMN05444171_5451</name>
</gene>
<reference evidence="3 4" key="1">
    <citation type="submission" date="2016-10" db="EMBL/GenBank/DDBJ databases">
        <authorList>
            <person name="de Groot N.N."/>
        </authorList>
    </citation>
    <scope>NUCLEOTIDE SEQUENCE [LARGE SCALE GENOMIC DNA]</scope>
    <source>
        <strain evidence="3 4">GAS522</strain>
    </source>
</reference>
<dbReference type="InterPro" id="IPR022291">
    <property type="entry name" value="Bacteriocin_synth_cyclodeHase"/>
</dbReference>
<protein>
    <submittedName>
        <fullName evidence="3">Ribosomal protein S12 methylthiotransferase accessory factor</fullName>
    </submittedName>
</protein>
<dbReference type="NCBIfam" id="TIGR00702">
    <property type="entry name" value="YcaO-type kinase domain"/>
    <property type="match status" value="1"/>
</dbReference>
<dbReference type="Gene3D" id="3.30.1330.230">
    <property type="match status" value="2"/>
</dbReference>
<dbReference type="GO" id="GO:0005840">
    <property type="term" value="C:ribosome"/>
    <property type="evidence" value="ECO:0007669"/>
    <property type="project" value="UniProtKB-KW"/>
</dbReference>
<feature type="region of interest" description="Disordered" evidence="1">
    <location>
        <begin position="490"/>
        <end position="509"/>
    </location>
</feature>
<dbReference type="EMBL" id="FNTI01000001">
    <property type="protein sequence ID" value="SED86606.1"/>
    <property type="molecule type" value="Genomic_DNA"/>
</dbReference>
<name>A0A1M7DST3_9BRAD</name>
<dbReference type="Gene3D" id="3.90.930.60">
    <property type="match status" value="1"/>
</dbReference>
<dbReference type="NCBIfam" id="TIGR03882">
    <property type="entry name" value="cyclo_dehyd_2"/>
    <property type="match status" value="1"/>
</dbReference>
<dbReference type="PROSITE" id="PS51664">
    <property type="entry name" value="YCAO"/>
    <property type="match status" value="1"/>
</dbReference>
<dbReference type="AlphaFoldDB" id="A0A1M7DST3"/>
<sequence length="788" mass="87768">MFQLIRRWPVVELDAQVGPGQAFVVRRQSEMTGTGSACCPMTVNRMSRAARQTRKSILRFAPNFTAYLLPPNVVCLYSENRKFFLHGDLYCAVASAIGKNGKAAPEIIRQLSKSFPVAEIEEAIRRLLERRYVVSGASHAYAGAVDGYWASLGLPLEVAEESLRNWPVRVESIDVKGAGELSAALSKLGVQITQRSPRLIITLVNDYLERRLADVNTGRVADGTPWLLVQPSGVFPLVGPVFKPGESACWTCLFDRMIRNREIKGFLDRGAAQAVAVSPLVNDTVGQTAIHFAAVEIAKAIASGFRTDLSDHIASFDLTGAAIARHYVAKRPQCRTCGSKKLRNPRRAAVPIDIAEGRRLVMTSGGYRTVTSRATVARFRKHVSPLTGVVSRLERIEADLPMNTNFFAHHNFSAPAWNVDQLRSALSGGSFGKGSTAEQGEASALMEAIERYSGIFQGDEIRTKRRFADFAPGDALLPNDVQFFSDTQFQNRHAPQPDDSHPVPEPFDPSTRTEWSPVWSLRDKRFKYLPTGLLYFFYGGFHTDSNGCAAGNTREEAIVQGFLELVERDAYAIWWYNRVRRAEVDLTQFEDSYVRDLQDQFADAGRRLWVLDITSDLGIPSYVAIMHWMQNGRENIEFGSGSHFDRRIALLRSLTELTQFISIGMMDGGSGEKPSLDGVTPLRLDDYPFLIPSDNPIVPPAPGIKVHDNTRDQVNACVEIAVRAGYDFLVLDQTRPDVEVPVVRVLVPGLRHFYRRFGPGRLYDVPVKLGLLDRPRLESELTPFLPHT</sequence>
<evidence type="ECO:0000259" key="2">
    <source>
        <dbReference type="PROSITE" id="PS51664"/>
    </source>
</evidence>
<dbReference type="Pfam" id="PF02624">
    <property type="entry name" value="YcaO"/>
    <property type="match status" value="1"/>
</dbReference>
<keyword evidence="3" id="KW-0687">Ribonucleoprotein</keyword>
<feature type="domain" description="YcaO" evidence="2">
    <location>
        <begin position="432"/>
        <end position="788"/>
    </location>
</feature>
<dbReference type="Gene3D" id="3.40.50.720">
    <property type="entry name" value="NAD(P)-binding Rossmann-like Domain"/>
    <property type="match status" value="1"/>
</dbReference>
<evidence type="ECO:0000313" key="3">
    <source>
        <dbReference type="EMBL" id="SED86606.1"/>
    </source>
</evidence>
<proteinExistence type="predicted"/>
<dbReference type="Gene3D" id="3.30.40.250">
    <property type="match status" value="1"/>
</dbReference>
<dbReference type="InterPro" id="IPR003776">
    <property type="entry name" value="YcaO-like_dom"/>
</dbReference>
<keyword evidence="3" id="KW-0689">Ribosomal protein</keyword>